<name>A0A9D1WTR6_9FIRM</name>
<comment type="caution">
    <text evidence="5">The sequence shown here is derived from an EMBL/GenBank/DDBJ whole genome shotgun (WGS) entry which is preliminary data.</text>
</comment>
<dbReference type="PRINTS" id="PR00035">
    <property type="entry name" value="HTHGNTR"/>
</dbReference>
<dbReference type="PANTHER" id="PTHR44846:SF1">
    <property type="entry name" value="MANNOSYL-D-GLYCERATE TRANSPORT_METABOLISM SYSTEM REPRESSOR MNGR-RELATED"/>
    <property type="match status" value="1"/>
</dbReference>
<dbReference type="CDD" id="cd07377">
    <property type="entry name" value="WHTH_GntR"/>
    <property type="match status" value="1"/>
</dbReference>
<dbReference type="InterPro" id="IPR050679">
    <property type="entry name" value="Bact_HTH_transcr_reg"/>
</dbReference>
<evidence type="ECO:0000313" key="6">
    <source>
        <dbReference type="Proteomes" id="UP000886721"/>
    </source>
</evidence>
<dbReference type="SUPFAM" id="SSF64288">
    <property type="entry name" value="Chorismate lyase-like"/>
    <property type="match status" value="1"/>
</dbReference>
<dbReference type="PROSITE" id="PS50949">
    <property type="entry name" value="HTH_GNTR"/>
    <property type="match status" value="1"/>
</dbReference>
<dbReference type="InterPro" id="IPR036390">
    <property type="entry name" value="WH_DNA-bd_sf"/>
</dbReference>
<dbReference type="Gene3D" id="1.10.10.10">
    <property type="entry name" value="Winged helix-like DNA-binding domain superfamily/Winged helix DNA-binding domain"/>
    <property type="match status" value="1"/>
</dbReference>
<dbReference type="GO" id="GO:0045892">
    <property type="term" value="P:negative regulation of DNA-templated transcription"/>
    <property type="evidence" value="ECO:0007669"/>
    <property type="project" value="TreeGrafter"/>
</dbReference>
<dbReference type="EMBL" id="DXEM01000007">
    <property type="protein sequence ID" value="HIX66994.1"/>
    <property type="molecule type" value="Genomic_DNA"/>
</dbReference>
<dbReference type="GO" id="GO:0003677">
    <property type="term" value="F:DNA binding"/>
    <property type="evidence" value="ECO:0007669"/>
    <property type="project" value="UniProtKB-KW"/>
</dbReference>
<dbReference type="InterPro" id="IPR011663">
    <property type="entry name" value="UTRA"/>
</dbReference>
<protein>
    <submittedName>
        <fullName evidence="5">GntR family transcriptional regulator</fullName>
    </submittedName>
</protein>
<keyword evidence="2" id="KW-0238">DNA-binding</keyword>
<evidence type="ECO:0000256" key="3">
    <source>
        <dbReference type="ARBA" id="ARBA00023163"/>
    </source>
</evidence>
<dbReference type="Proteomes" id="UP000886721">
    <property type="component" value="Unassembled WGS sequence"/>
</dbReference>
<evidence type="ECO:0000256" key="1">
    <source>
        <dbReference type="ARBA" id="ARBA00023015"/>
    </source>
</evidence>
<keyword evidence="3" id="KW-0804">Transcription</keyword>
<reference evidence="5" key="1">
    <citation type="journal article" date="2021" name="PeerJ">
        <title>Extensive microbial diversity within the chicken gut microbiome revealed by metagenomics and culture.</title>
        <authorList>
            <person name="Gilroy R."/>
            <person name="Ravi A."/>
            <person name="Getino M."/>
            <person name="Pursley I."/>
            <person name="Horton D.L."/>
            <person name="Alikhan N.F."/>
            <person name="Baker D."/>
            <person name="Gharbi K."/>
            <person name="Hall N."/>
            <person name="Watson M."/>
            <person name="Adriaenssens E.M."/>
            <person name="Foster-Nyarko E."/>
            <person name="Jarju S."/>
            <person name="Secka A."/>
            <person name="Antonio M."/>
            <person name="Oren A."/>
            <person name="Chaudhuri R.R."/>
            <person name="La Ragione R."/>
            <person name="Hildebrand F."/>
            <person name="Pallen M.J."/>
        </authorList>
    </citation>
    <scope>NUCLEOTIDE SEQUENCE</scope>
    <source>
        <strain evidence="5">CHK191-13928</strain>
    </source>
</reference>
<dbReference type="Pfam" id="PF07702">
    <property type="entry name" value="UTRA"/>
    <property type="match status" value="1"/>
</dbReference>
<dbReference type="InterPro" id="IPR028978">
    <property type="entry name" value="Chorismate_lyase_/UTRA_dom_sf"/>
</dbReference>
<dbReference type="SUPFAM" id="SSF46785">
    <property type="entry name" value="Winged helix' DNA-binding domain"/>
    <property type="match status" value="1"/>
</dbReference>
<dbReference type="InterPro" id="IPR000524">
    <property type="entry name" value="Tscrpt_reg_HTH_GntR"/>
</dbReference>
<evidence type="ECO:0000313" key="5">
    <source>
        <dbReference type="EMBL" id="HIX66994.1"/>
    </source>
</evidence>
<dbReference type="GO" id="GO:0003700">
    <property type="term" value="F:DNA-binding transcription factor activity"/>
    <property type="evidence" value="ECO:0007669"/>
    <property type="project" value="InterPro"/>
</dbReference>
<organism evidence="5 6">
    <name type="scientific">Candidatus Anaerostipes excrementavium</name>
    <dbReference type="NCBI Taxonomy" id="2838463"/>
    <lineage>
        <taxon>Bacteria</taxon>
        <taxon>Bacillati</taxon>
        <taxon>Bacillota</taxon>
        <taxon>Clostridia</taxon>
        <taxon>Lachnospirales</taxon>
        <taxon>Lachnospiraceae</taxon>
        <taxon>Anaerostipes</taxon>
    </lineage>
</organism>
<dbReference type="AlphaFoldDB" id="A0A9D1WTR6"/>
<feature type="domain" description="HTH gntR-type" evidence="4">
    <location>
        <begin position="13"/>
        <end position="79"/>
    </location>
</feature>
<dbReference type="PANTHER" id="PTHR44846">
    <property type="entry name" value="MANNOSYL-D-GLYCERATE TRANSPORT/METABOLISM SYSTEM REPRESSOR MNGR-RELATED"/>
    <property type="match status" value="1"/>
</dbReference>
<evidence type="ECO:0000259" key="4">
    <source>
        <dbReference type="PROSITE" id="PS50949"/>
    </source>
</evidence>
<dbReference type="InterPro" id="IPR036388">
    <property type="entry name" value="WH-like_DNA-bd_sf"/>
</dbReference>
<dbReference type="SMART" id="SM00345">
    <property type="entry name" value="HTH_GNTR"/>
    <property type="match status" value="1"/>
</dbReference>
<dbReference type="Pfam" id="PF00392">
    <property type="entry name" value="GntR"/>
    <property type="match status" value="1"/>
</dbReference>
<sequence>MGKYSLKYGKGQNPLYAQVKEIILKNIKDGIYIEKIPTERELEELFGVSRMTIRLAVDELVKEGYLLRERAKGTRILNRKISENINSLRNFSSEMKSKNIEYEIHKIEMTIIKADSTIAEALEIEENTNVYSLTRVYYTEGEPFCLIISYLPSELNLSVDESVYKKSLYDYLEREKGVIVTKSYEDIEVGFADDLVSKELKINIEDAVLFRTRKSFDQDNHHVEYTLSYYKPGKYKYSLVLTK</sequence>
<dbReference type="SMART" id="SM00866">
    <property type="entry name" value="UTRA"/>
    <property type="match status" value="1"/>
</dbReference>
<reference evidence="5" key="2">
    <citation type="submission" date="2021-04" db="EMBL/GenBank/DDBJ databases">
        <authorList>
            <person name="Gilroy R."/>
        </authorList>
    </citation>
    <scope>NUCLEOTIDE SEQUENCE</scope>
    <source>
        <strain evidence="5">CHK191-13928</strain>
    </source>
</reference>
<gene>
    <name evidence="5" type="ORF">H9735_02560</name>
</gene>
<proteinExistence type="predicted"/>
<evidence type="ECO:0000256" key="2">
    <source>
        <dbReference type="ARBA" id="ARBA00023125"/>
    </source>
</evidence>
<dbReference type="Gene3D" id="3.40.1410.10">
    <property type="entry name" value="Chorismate lyase-like"/>
    <property type="match status" value="1"/>
</dbReference>
<keyword evidence="1" id="KW-0805">Transcription regulation</keyword>
<accession>A0A9D1WTR6</accession>